<sequence>MWIFTLPFPFALQVFSLSFLSFLSLSFSLFSASFLSLLSFSTSSTTTSSFFLIFKLSSPAARAMPMPLRPIPTIIIFNAFSWRLFLSTLFRSIRSSSFCSSQTLTSRFASMPAMASRPTRPASRAICSTHTAQRASSPTSRTSASNRLRAASAVSGRPSPLTSAMAAVTWSKGPSKLRWIASLESISHQSRRRLRVSRRPGASRPRGQGAAREWGLPLPSAVLAFVPSCLLVVPSLWKVAGTSRSM</sequence>
<feature type="transmembrane region" description="Helical" evidence="2">
    <location>
        <begin position="214"/>
        <end position="237"/>
    </location>
</feature>
<organism evidence="3 4">
    <name type="scientific">Phyllosticta citriasiana</name>
    <dbReference type="NCBI Taxonomy" id="595635"/>
    <lineage>
        <taxon>Eukaryota</taxon>
        <taxon>Fungi</taxon>
        <taxon>Dikarya</taxon>
        <taxon>Ascomycota</taxon>
        <taxon>Pezizomycotina</taxon>
        <taxon>Dothideomycetes</taxon>
        <taxon>Dothideomycetes incertae sedis</taxon>
        <taxon>Botryosphaeriales</taxon>
        <taxon>Phyllostictaceae</taxon>
        <taxon>Phyllosticta</taxon>
    </lineage>
</organism>
<keyword evidence="2" id="KW-0472">Membrane</keyword>
<feature type="transmembrane region" description="Helical" evidence="2">
    <location>
        <begin position="66"/>
        <end position="86"/>
    </location>
</feature>
<reference evidence="3 4" key="1">
    <citation type="submission" date="2024-04" db="EMBL/GenBank/DDBJ databases">
        <title>Phyllosticta paracitricarpa is synonymous to the EU quarantine fungus P. citricarpa based on phylogenomic analyses.</title>
        <authorList>
            <consortium name="Lawrence Berkeley National Laboratory"/>
            <person name="Van Ingen-Buijs V.A."/>
            <person name="Van Westerhoven A.C."/>
            <person name="Haridas S."/>
            <person name="Skiadas P."/>
            <person name="Martin F."/>
            <person name="Groenewald J.Z."/>
            <person name="Crous P.W."/>
            <person name="Seidl M.F."/>
        </authorList>
    </citation>
    <scope>NUCLEOTIDE SEQUENCE [LARGE SCALE GENOMIC DNA]</scope>
    <source>
        <strain evidence="3 4">CBS 123371</strain>
    </source>
</reference>
<proteinExistence type="predicted"/>
<feature type="compositionally biased region" description="Low complexity" evidence="1">
    <location>
        <begin position="131"/>
        <end position="146"/>
    </location>
</feature>
<accession>A0ABR1KZU2</accession>
<keyword evidence="4" id="KW-1185">Reference proteome</keyword>
<keyword evidence="2" id="KW-0812">Transmembrane</keyword>
<dbReference type="Proteomes" id="UP001363622">
    <property type="component" value="Unassembled WGS sequence"/>
</dbReference>
<feature type="region of interest" description="Disordered" evidence="1">
    <location>
        <begin position="190"/>
        <end position="211"/>
    </location>
</feature>
<protein>
    <submittedName>
        <fullName evidence="3">Uncharacterized protein</fullName>
    </submittedName>
</protein>
<feature type="transmembrane region" description="Helical" evidence="2">
    <location>
        <begin position="34"/>
        <end position="54"/>
    </location>
</feature>
<name>A0ABR1KZU2_9PEZI</name>
<evidence type="ECO:0000313" key="3">
    <source>
        <dbReference type="EMBL" id="KAK7524359.1"/>
    </source>
</evidence>
<keyword evidence="2" id="KW-1133">Transmembrane helix</keyword>
<feature type="region of interest" description="Disordered" evidence="1">
    <location>
        <begin position="119"/>
        <end position="146"/>
    </location>
</feature>
<evidence type="ECO:0000313" key="4">
    <source>
        <dbReference type="Proteomes" id="UP001363622"/>
    </source>
</evidence>
<evidence type="ECO:0000256" key="2">
    <source>
        <dbReference type="SAM" id="Phobius"/>
    </source>
</evidence>
<evidence type="ECO:0000256" key="1">
    <source>
        <dbReference type="SAM" id="MobiDB-lite"/>
    </source>
</evidence>
<dbReference type="EMBL" id="JBBPHU010000001">
    <property type="protein sequence ID" value="KAK7524359.1"/>
    <property type="molecule type" value="Genomic_DNA"/>
</dbReference>
<comment type="caution">
    <text evidence="3">The sequence shown here is derived from an EMBL/GenBank/DDBJ whole genome shotgun (WGS) entry which is preliminary data.</text>
</comment>
<gene>
    <name evidence="3" type="ORF">IWZ03DRAFT_23308</name>
</gene>
<feature type="transmembrane region" description="Helical" evidence="2">
    <location>
        <begin position="6"/>
        <end position="27"/>
    </location>
</feature>